<proteinExistence type="predicted"/>
<dbReference type="AlphaFoldDB" id="A0A7C1ZQS4"/>
<dbReference type="EMBL" id="DRIH01000072">
    <property type="protein sequence ID" value="HEC67631.1"/>
    <property type="molecule type" value="Genomic_DNA"/>
</dbReference>
<dbReference type="InterPro" id="IPR011335">
    <property type="entry name" value="Restrct_endonuc-II-like"/>
</dbReference>
<dbReference type="InterPro" id="IPR007560">
    <property type="entry name" value="Restrct_endonuc_IV_Mrr"/>
</dbReference>
<reference evidence="2" key="1">
    <citation type="journal article" date="2020" name="mSystems">
        <title>Genome- and Community-Level Interaction Insights into Carbon Utilization and Element Cycling Functions of Hydrothermarchaeota in Hydrothermal Sediment.</title>
        <authorList>
            <person name="Zhou Z."/>
            <person name="Liu Y."/>
            <person name="Xu W."/>
            <person name="Pan J."/>
            <person name="Luo Z.H."/>
            <person name="Li M."/>
        </authorList>
    </citation>
    <scope>NUCLEOTIDE SEQUENCE [LARGE SCALE GENOMIC DNA]</scope>
    <source>
        <strain evidence="2">HyVt-389</strain>
    </source>
</reference>
<name>A0A7C1ZQS4_DESA2</name>
<dbReference type="GO" id="GO:0009307">
    <property type="term" value="P:DNA restriction-modification system"/>
    <property type="evidence" value="ECO:0007669"/>
    <property type="project" value="InterPro"/>
</dbReference>
<accession>A0A7C1ZQS4</accession>
<dbReference type="Proteomes" id="UP000885738">
    <property type="component" value="Unassembled WGS sequence"/>
</dbReference>
<dbReference type="Pfam" id="PF04471">
    <property type="entry name" value="Mrr_cat"/>
    <property type="match status" value="1"/>
</dbReference>
<dbReference type="GO" id="GO:0003677">
    <property type="term" value="F:DNA binding"/>
    <property type="evidence" value="ECO:0007669"/>
    <property type="project" value="InterPro"/>
</dbReference>
<gene>
    <name evidence="2" type="ORF">ENI35_02280</name>
</gene>
<dbReference type="GO" id="GO:0004519">
    <property type="term" value="F:endonuclease activity"/>
    <property type="evidence" value="ECO:0007669"/>
    <property type="project" value="InterPro"/>
</dbReference>
<evidence type="ECO:0000313" key="2">
    <source>
        <dbReference type="EMBL" id="HEC67631.1"/>
    </source>
</evidence>
<protein>
    <recommendedName>
        <fullName evidence="1">Restriction endonuclease type IV Mrr domain-containing protein</fullName>
    </recommendedName>
</protein>
<sequence length="316" mass="36055">MLTPIDIHYLFGLLTLVSQPNSVDVELGGMVYDDAAKKKRDVDVVLTYNDVLKGKSVITGIEVKKHGRPLDVEHVEQLIIKLKDMKEIETKKIVSASGYTDGAINKAREHGIELLILSDWNKNFDDFEHIKLKGDVIFINKILSWVSPPKITYNPSTNSEDISKILRRNPKVYLSHGDSGINNLAELNSFILSNALNTLIRDKKFSIPNDFIDVRVKLTLKNPPYIKTTDEILFLNEALVEGVVRWNEKQLKTGYKTIYKYGENKPYVGCAITEMPDGNLLGLTFSQFDRNINLVIVKVSERKKNKIFKRKLQRYC</sequence>
<evidence type="ECO:0000259" key="1">
    <source>
        <dbReference type="Pfam" id="PF04471"/>
    </source>
</evidence>
<dbReference type="SUPFAM" id="SSF52980">
    <property type="entry name" value="Restriction endonuclease-like"/>
    <property type="match status" value="1"/>
</dbReference>
<feature type="domain" description="Restriction endonuclease type IV Mrr" evidence="1">
    <location>
        <begin position="37"/>
        <end position="115"/>
    </location>
</feature>
<comment type="caution">
    <text evidence="2">The sequence shown here is derived from an EMBL/GenBank/DDBJ whole genome shotgun (WGS) entry which is preliminary data.</text>
</comment>
<organism evidence="2">
    <name type="scientific">Desulfofervidus auxilii</name>
    <dbReference type="NCBI Taxonomy" id="1621989"/>
    <lineage>
        <taxon>Bacteria</taxon>
        <taxon>Pseudomonadati</taxon>
        <taxon>Thermodesulfobacteriota</taxon>
        <taxon>Candidatus Desulfofervidia</taxon>
        <taxon>Candidatus Desulfofervidales</taxon>
        <taxon>Candidatus Desulfofervidaceae</taxon>
        <taxon>Candidatus Desulfofervidus</taxon>
    </lineage>
</organism>